<protein>
    <recommendedName>
        <fullName evidence="4">Ion transport domain-containing protein</fullName>
    </recommendedName>
</protein>
<keyword evidence="3" id="KW-1185">Reference proteome</keyword>
<feature type="transmembrane region" description="Helical" evidence="1">
    <location>
        <begin position="36"/>
        <end position="57"/>
    </location>
</feature>
<dbReference type="PANTHER" id="PTHR10217">
    <property type="entry name" value="VOLTAGE AND LIGAND GATED POTASSIUM CHANNEL"/>
    <property type="match status" value="1"/>
</dbReference>
<dbReference type="Proteomes" id="UP000784294">
    <property type="component" value="Unassembled WGS sequence"/>
</dbReference>
<dbReference type="GO" id="GO:0005242">
    <property type="term" value="F:inward rectifier potassium channel activity"/>
    <property type="evidence" value="ECO:0007669"/>
    <property type="project" value="TreeGrafter"/>
</dbReference>
<gene>
    <name evidence="2" type="ORF">PXEA_LOCUS25678</name>
</gene>
<sequence>MLSLDEDVGMEHRLQSPRIHKYTLKHYSPIRAVWDWFILLLVIYTAIFTPYMTVFILNEDKRILQQAALPFGLGLD</sequence>
<keyword evidence="1" id="KW-0812">Transmembrane</keyword>
<dbReference type="PANTHER" id="PTHR10217:SF548">
    <property type="entry name" value="GH12235P"/>
    <property type="match status" value="1"/>
</dbReference>
<keyword evidence="1" id="KW-0472">Membrane</keyword>
<dbReference type="EMBL" id="CAAALY010131888">
    <property type="protein sequence ID" value="VEL32238.1"/>
    <property type="molecule type" value="Genomic_DNA"/>
</dbReference>
<dbReference type="GO" id="GO:0005886">
    <property type="term" value="C:plasma membrane"/>
    <property type="evidence" value="ECO:0007669"/>
    <property type="project" value="TreeGrafter"/>
</dbReference>
<evidence type="ECO:0008006" key="4">
    <source>
        <dbReference type="Google" id="ProtNLM"/>
    </source>
</evidence>
<proteinExistence type="predicted"/>
<dbReference type="GO" id="GO:0042391">
    <property type="term" value="P:regulation of membrane potential"/>
    <property type="evidence" value="ECO:0007669"/>
    <property type="project" value="TreeGrafter"/>
</dbReference>
<dbReference type="AlphaFoldDB" id="A0A448XAM8"/>
<evidence type="ECO:0000313" key="3">
    <source>
        <dbReference type="Proteomes" id="UP000784294"/>
    </source>
</evidence>
<dbReference type="SUPFAM" id="SSF81324">
    <property type="entry name" value="Voltage-gated potassium channels"/>
    <property type="match status" value="1"/>
</dbReference>
<name>A0A448XAM8_9PLAT</name>
<keyword evidence="1" id="KW-1133">Transmembrane helix</keyword>
<evidence type="ECO:0000313" key="2">
    <source>
        <dbReference type="EMBL" id="VEL32238.1"/>
    </source>
</evidence>
<accession>A0A448XAM8</accession>
<reference evidence="2" key="1">
    <citation type="submission" date="2018-11" db="EMBL/GenBank/DDBJ databases">
        <authorList>
            <consortium name="Pathogen Informatics"/>
        </authorList>
    </citation>
    <scope>NUCLEOTIDE SEQUENCE</scope>
</reference>
<organism evidence="2 3">
    <name type="scientific">Protopolystoma xenopodis</name>
    <dbReference type="NCBI Taxonomy" id="117903"/>
    <lineage>
        <taxon>Eukaryota</taxon>
        <taxon>Metazoa</taxon>
        <taxon>Spiralia</taxon>
        <taxon>Lophotrochozoa</taxon>
        <taxon>Platyhelminthes</taxon>
        <taxon>Monogenea</taxon>
        <taxon>Polyopisthocotylea</taxon>
        <taxon>Polystomatidea</taxon>
        <taxon>Polystomatidae</taxon>
        <taxon>Protopolystoma</taxon>
    </lineage>
</organism>
<dbReference type="OrthoDB" id="432483at2759"/>
<dbReference type="InterPro" id="IPR050818">
    <property type="entry name" value="KCNH_animal-type"/>
</dbReference>
<evidence type="ECO:0000256" key="1">
    <source>
        <dbReference type="SAM" id="Phobius"/>
    </source>
</evidence>
<comment type="caution">
    <text evidence="2">The sequence shown here is derived from an EMBL/GenBank/DDBJ whole genome shotgun (WGS) entry which is preliminary data.</text>
</comment>